<reference evidence="2" key="1">
    <citation type="submission" date="2016-07" db="EMBL/GenBank/DDBJ databases">
        <authorList>
            <person name="Bretaudeau A."/>
        </authorList>
    </citation>
    <scope>NUCLEOTIDE SEQUENCE</scope>
    <source>
        <strain evidence="2">Rice</strain>
        <tissue evidence="2">Whole body</tissue>
    </source>
</reference>
<feature type="compositionally biased region" description="Basic and acidic residues" evidence="1">
    <location>
        <begin position="1"/>
        <end position="16"/>
    </location>
</feature>
<name>A0A2H1VVX8_SPOFR</name>
<dbReference type="EMBL" id="ODYU01004760">
    <property type="protein sequence ID" value="SOQ44985.1"/>
    <property type="molecule type" value="Genomic_DNA"/>
</dbReference>
<proteinExistence type="predicted"/>
<feature type="region of interest" description="Disordered" evidence="1">
    <location>
        <begin position="1"/>
        <end position="28"/>
    </location>
</feature>
<sequence>MRTDDIIRNADAKNPSESDISNPIANARVGNPNAADTVDAVNQTFAQFTDISCHVFVFSKCKSEAREITWTAKLFP</sequence>
<organism evidence="2">
    <name type="scientific">Spodoptera frugiperda</name>
    <name type="common">Fall armyworm</name>
    <dbReference type="NCBI Taxonomy" id="7108"/>
    <lineage>
        <taxon>Eukaryota</taxon>
        <taxon>Metazoa</taxon>
        <taxon>Ecdysozoa</taxon>
        <taxon>Arthropoda</taxon>
        <taxon>Hexapoda</taxon>
        <taxon>Insecta</taxon>
        <taxon>Pterygota</taxon>
        <taxon>Neoptera</taxon>
        <taxon>Endopterygota</taxon>
        <taxon>Lepidoptera</taxon>
        <taxon>Glossata</taxon>
        <taxon>Ditrysia</taxon>
        <taxon>Noctuoidea</taxon>
        <taxon>Noctuidae</taxon>
        <taxon>Amphipyrinae</taxon>
        <taxon>Spodoptera</taxon>
    </lineage>
</organism>
<evidence type="ECO:0000313" key="2">
    <source>
        <dbReference type="EMBL" id="SOQ44985.1"/>
    </source>
</evidence>
<accession>A0A2H1VVX8</accession>
<dbReference type="AlphaFoldDB" id="A0A2H1VVX8"/>
<evidence type="ECO:0000256" key="1">
    <source>
        <dbReference type="SAM" id="MobiDB-lite"/>
    </source>
</evidence>
<protein>
    <submittedName>
        <fullName evidence="2">SFRICE_014921</fullName>
    </submittedName>
</protein>
<gene>
    <name evidence="2" type="ORF">SFRICE_014921</name>
</gene>